<dbReference type="Gene3D" id="2.10.109.10">
    <property type="entry name" value="Umud Fragment, subunit A"/>
    <property type="match status" value="1"/>
</dbReference>
<dbReference type="Gene3D" id="1.10.260.40">
    <property type="entry name" value="lambda repressor-like DNA-binding domains"/>
    <property type="match status" value="1"/>
</dbReference>
<keyword evidence="1" id="KW-0805">Transcription regulation</keyword>
<feature type="domain" description="HTH cro/C1-type" evidence="4">
    <location>
        <begin position="40"/>
        <end position="82"/>
    </location>
</feature>
<dbReference type="InterPro" id="IPR036286">
    <property type="entry name" value="LexA/Signal_pep-like_sf"/>
</dbReference>
<dbReference type="EMBL" id="JBHUGS010000004">
    <property type="protein sequence ID" value="MFD1951891.1"/>
    <property type="molecule type" value="Genomic_DNA"/>
</dbReference>
<dbReference type="CDD" id="cd06529">
    <property type="entry name" value="S24_LexA-like"/>
    <property type="match status" value="1"/>
</dbReference>
<dbReference type="Proteomes" id="UP001597400">
    <property type="component" value="Unassembled WGS sequence"/>
</dbReference>
<dbReference type="PROSITE" id="PS50943">
    <property type="entry name" value="HTH_CROC1"/>
    <property type="match status" value="1"/>
</dbReference>
<dbReference type="InterPro" id="IPR001387">
    <property type="entry name" value="Cro/C1-type_HTH"/>
</dbReference>
<dbReference type="InterPro" id="IPR039418">
    <property type="entry name" value="LexA-like"/>
</dbReference>
<dbReference type="SUPFAM" id="SSF47413">
    <property type="entry name" value="lambda repressor-like DNA-binding domains"/>
    <property type="match status" value="1"/>
</dbReference>
<dbReference type="InterPro" id="IPR010982">
    <property type="entry name" value="Lambda_DNA-bd_dom_sf"/>
</dbReference>
<dbReference type="SMART" id="SM00530">
    <property type="entry name" value="HTH_XRE"/>
    <property type="match status" value="1"/>
</dbReference>
<gene>
    <name evidence="5" type="ORF">ACFSGX_14045</name>
</gene>
<keyword evidence="2" id="KW-0238">DNA-binding</keyword>
<evidence type="ECO:0000256" key="1">
    <source>
        <dbReference type="ARBA" id="ARBA00023015"/>
    </source>
</evidence>
<keyword evidence="6" id="KW-1185">Reference proteome</keyword>
<reference evidence="6" key="1">
    <citation type="journal article" date="2019" name="Int. J. Syst. Evol. Microbiol.">
        <title>The Global Catalogue of Microorganisms (GCM) 10K type strain sequencing project: providing services to taxonomists for standard genome sequencing and annotation.</title>
        <authorList>
            <consortium name="The Broad Institute Genomics Platform"/>
            <consortium name="The Broad Institute Genome Sequencing Center for Infectious Disease"/>
            <person name="Wu L."/>
            <person name="Ma J."/>
        </authorList>
    </citation>
    <scope>NUCLEOTIDE SEQUENCE [LARGE SCALE GENOMIC DNA]</scope>
    <source>
        <strain evidence="6">CGMCC 1.12702</strain>
    </source>
</reference>
<dbReference type="PANTHER" id="PTHR40661">
    <property type="match status" value="1"/>
</dbReference>
<name>A0ABW4U0S2_9SPHN</name>
<sequence>MNKQTEYTPAYWTPLPPVDYALRMSVFASNVAAILREHRQEAVAAACGVSQPTISRWVNGAVPKLAGLQLLAQYVGATVHQLTEVPMAEWHTAIVNAPAPPSSVVPDQAPTRSVSSGELAQVARLDLSLPMGPGATVDDFVEDEPLTFELSYVRSFTRTPPHRLKIAQGVGDSMFPTLVSADLVWIDTTQNQLLHSDRIYAASINGGAAIKRLRPVAGGKRVLVISDNKTIEPYEVDADDVVIWGRVIRFARDL</sequence>
<protein>
    <submittedName>
        <fullName evidence="5">XRE family transcriptional regulator</fullName>
    </submittedName>
</protein>
<dbReference type="PANTHER" id="PTHR40661:SF3">
    <property type="entry name" value="FELS-1 PROPHAGE TRANSCRIPTIONAL REGULATOR"/>
    <property type="match status" value="1"/>
</dbReference>
<dbReference type="Pfam" id="PF01381">
    <property type="entry name" value="HTH_3"/>
    <property type="match status" value="1"/>
</dbReference>
<comment type="caution">
    <text evidence="5">The sequence shown here is derived from an EMBL/GenBank/DDBJ whole genome shotgun (WGS) entry which is preliminary data.</text>
</comment>
<evidence type="ECO:0000313" key="5">
    <source>
        <dbReference type="EMBL" id="MFD1951891.1"/>
    </source>
</evidence>
<evidence type="ECO:0000259" key="4">
    <source>
        <dbReference type="PROSITE" id="PS50943"/>
    </source>
</evidence>
<evidence type="ECO:0000256" key="3">
    <source>
        <dbReference type="ARBA" id="ARBA00023163"/>
    </source>
</evidence>
<dbReference type="InterPro" id="IPR015927">
    <property type="entry name" value="Peptidase_S24_S26A/B/C"/>
</dbReference>
<evidence type="ECO:0000256" key="2">
    <source>
        <dbReference type="ARBA" id="ARBA00023125"/>
    </source>
</evidence>
<accession>A0ABW4U0S2</accession>
<dbReference type="Pfam" id="PF00717">
    <property type="entry name" value="Peptidase_S24"/>
    <property type="match status" value="1"/>
</dbReference>
<proteinExistence type="predicted"/>
<dbReference type="CDD" id="cd00093">
    <property type="entry name" value="HTH_XRE"/>
    <property type="match status" value="1"/>
</dbReference>
<keyword evidence="3" id="KW-0804">Transcription</keyword>
<organism evidence="5 6">
    <name type="scientific">Sphingomonas arantia</name>
    <dbReference type="NCBI Taxonomy" id="1460676"/>
    <lineage>
        <taxon>Bacteria</taxon>
        <taxon>Pseudomonadati</taxon>
        <taxon>Pseudomonadota</taxon>
        <taxon>Alphaproteobacteria</taxon>
        <taxon>Sphingomonadales</taxon>
        <taxon>Sphingomonadaceae</taxon>
        <taxon>Sphingomonas</taxon>
    </lineage>
</organism>
<dbReference type="RefSeq" id="WP_380930858.1">
    <property type="nucleotide sequence ID" value="NZ_JBHUGS010000004.1"/>
</dbReference>
<dbReference type="SUPFAM" id="SSF51306">
    <property type="entry name" value="LexA/Signal peptidase"/>
    <property type="match status" value="1"/>
</dbReference>
<evidence type="ECO:0000313" key="6">
    <source>
        <dbReference type="Proteomes" id="UP001597400"/>
    </source>
</evidence>